<dbReference type="InterPro" id="IPR017441">
    <property type="entry name" value="Protein_kinase_ATP_BS"/>
</dbReference>
<dbReference type="InterPro" id="IPR011009">
    <property type="entry name" value="Kinase-like_dom_sf"/>
</dbReference>
<keyword evidence="12" id="KW-0418">Kinase</keyword>
<comment type="similarity">
    <text evidence="3">Belongs to the RLP family.</text>
</comment>
<dbReference type="InterPro" id="IPR000719">
    <property type="entry name" value="Prot_kinase_dom"/>
</dbReference>
<keyword evidence="11 20" id="KW-0547">Nucleotide-binding</keyword>
<evidence type="ECO:0000256" key="5">
    <source>
        <dbReference type="ARBA" id="ARBA00022527"/>
    </source>
</evidence>
<evidence type="ECO:0000256" key="15">
    <source>
        <dbReference type="ARBA" id="ARBA00023136"/>
    </source>
</evidence>
<evidence type="ECO:0000256" key="17">
    <source>
        <dbReference type="ARBA" id="ARBA00023180"/>
    </source>
</evidence>
<dbReference type="InterPro" id="IPR001611">
    <property type="entry name" value="Leu-rich_rpt"/>
</dbReference>
<dbReference type="FunFam" id="3.30.200.20:FF:000540">
    <property type="entry name" value="Receptor-like protein kinase HAIKU2"/>
    <property type="match status" value="1"/>
</dbReference>
<evidence type="ECO:0000256" key="6">
    <source>
        <dbReference type="ARBA" id="ARBA00022614"/>
    </source>
</evidence>
<keyword evidence="6" id="KW-0433">Leucine-rich repeat</keyword>
<evidence type="ECO:0000256" key="7">
    <source>
        <dbReference type="ARBA" id="ARBA00022679"/>
    </source>
</evidence>
<comment type="subcellular location">
    <subcellularLocation>
        <location evidence="1">Membrane</location>
        <topology evidence="1">Single-pass membrane protein</topology>
    </subcellularLocation>
</comment>
<keyword evidence="7" id="KW-0808">Transferase</keyword>
<dbReference type="SMART" id="SM00220">
    <property type="entry name" value="S_TKc"/>
    <property type="match status" value="1"/>
</dbReference>
<dbReference type="Pfam" id="PF08263">
    <property type="entry name" value="LRRNT_2"/>
    <property type="match status" value="1"/>
</dbReference>
<evidence type="ECO:0000256" key="20">
    <source>
        <dbReference type="PROSITE-ProRule" id="PRU10141"/>
    </source>
</evidence>
<protein>
    <recommendedName>
        <fullName evidence="4">non-specific serine/threonine protein kinase</fullName>
        <ecNumber evidence="4">2.7.11.1</ecNumber>
    </recommendedName>
</protein>
<dbReference type="FunFam" id="3.80.10.10:FF:000453">
    <property type="entry name" value="Leucine-rich receptor-like protein kinase family protein"/>
    <property type="match status" value="1"/>
</dbReference>
<evidence type="ECO:0000256" key="19">
    <source>
        <dbReference type="ARBA" id="ARBA00048679"/>
    </source>
</evidence>
<sequence length="1042" mass="114402">MKTMLQTSTLRAKIFFFPHTLSAHVNVSLSRCEPMNSYFKLLFFFIFHFPSKLPPHDNQNLAPPASHPPPPLDGMSFRQRLPPPTPFLILLFLCLCLLSPSTSKELEPLLKLKTALQSSNPSVFTSWTEATPICNFTGVVCNSNGLVSEINLSQQKLSGILPFDSICSLQSLKKLSLGWNGLHGSVTDDLKNCTSLEQLDLGNNSFTGTVPDLSPLSQLTLLSLNGSRFSGAFPWKSLENLTQLTFLSLGDNPFDPSSFPAEVVKLDKLYWLYLTNCSITGQIPEGIGNLTLLENLELSGNQLSGEIPQSISNLKKLRQLELYENLLTGKLPAGLGSLPSLVNFDASANKLEGDLSELRSLTQLASLHLFENQLEGEIPEEFGEFKSLVKLSLYKNKLTGTLPQKLGSWAGLDYIDVSENYLTGPIPPDMCNNVKMVDFLLLQNNFTGGIPENYANCKSLTRFRVSNNSLSGSVPVGMWSLPNLIIIDLAMNQFEGPLAPDIGKANSLSLLLLANNRFSGELPDTLSEATSLVSIQLSVNQFKGQIPETIGNLKKLSSLHLDQNMLSGTIPDSLGSCVGISEINLAHNNISGQIPSSLGSLHNLNSLNLSGNQLSSEIPTSLSSLKLSLLDLTNNRLIGRIPESLSIQAFSGSFDGNPGLCSRNMENMRSCSSNSGTSRGPRIFLSSFIAGVLVLFVVVAVFSLLKLRRKSLDHPLKSDSWTMKQYHVLSFTEKEILDSIRAENLIGKGGSGNVYKVALSDGKELAVKHIWTTSDTGDRKSYRSSASMLKKCKPRSSEYDAEVATLSSLRHVNVVKLYCSITSEDSNLLVYEYFPNGSLWDQLHTSNKMKMGWEVRHEIALGAARGLEYLHHGNHRPVIHRDVKSSNILLDGDWKPKIADFGLAKIMQVGADCTHVIAGTLGYIAPEYAYTCKINEKSDVYSFGVVLMELVTGKRPIEPEFGENKDIVSWVCSKMQYKESALELVDASISDDLKEDAIKVLSIAIHCTARVPVLRPSMRMVVQMLEEAEPCKLTSINITKEG</sequence>
<evidence type="ECO:0000256" key="3">
    <source>
        <dbReference type="ARBA" id="ARBA00009592"/>
    </source>
</evidence>
<evidence type="ECO:0000313" key="24">
    <source>
        <dbReference type="RefSeq" id="XP_021814531.1"/>
    </source>
</evidence>
<keyword evidence="8 21" id="KW-0812">Transmembrane</keyword>
<dbReference type="GeneID" id="110757264"/>
<feature type="transmembrane region" description="Helical" evidence="21">
    <location>
        <begin position="683"/>
        <end position="705"/>
    </location>
</feature>
<dbReference type="InterPro" id="IPR032675">
    <property type="entry name" value="LRR_dom_sf"/>
</dbReference>
<keyword evidence="10" id="KW-0677">Repeat</keyword>
<dbReference type="KEGG" id="pavi:110757264"/>
<dbReference type="SUPFAM" id="SSF56112">
    <property type="entry name" value="Protein kinase-like (PK-like)"/>
    <property type="match status" value="1"/>
</dbReference>
<evidence type="ECO:0000256" key="14">
    <source>
        <dbReference type="ARBA" id="ARBA00022989"/>
    </source>
</evidence>
<feature type="binding site" evidence="20">
    <location>
        <position position="768"/>
    </location>
    <ligand>
        <name>ATP</name>
        <dbReference type="ChEBI" id="CHEBI:30616"/>
    </ligand>
</feature>
<dbReference type="PROSITE" id="PS51450">
    <property type="entry name" value="LRR"/>
    <property type="match status" value="2"/>
</dbReference>
<comment type="catalytic activity">
    <reaction evidence="18">
        <text>L-threonyl-[protein] + ATP = O-phospho-L-threonyl-[protein] + ADP + H(+)</text>
        <dbReference type="Rhea" id="RHEA:46608"/>
        <dbReference type="Rhea" id="RHEA-COMP:11060"/>
        <dbReference type="Rhea" id="RHEA-COMP:11605"/>
        <dbReference type="ChEBI" id="CHEBI:15378"/>
        <dbReference type="ChEBI" id="CHEBI:30013"/>
        <dbReference type="ChEBI" id="CHEBI:30616"/>
        <dbReference type="ChEBI" id="CHEBI:61977"/>
        <dbReference type="ChEBI" id="CHEBI:456216"/>
        <dbReference type="EC" id="2.7.11.1"/>
    </reaction>
</comment>
<keyword evidence="15 21" id="KW-0472">Membrane</keyword>
<dbReference type="PANTHER" id="PTHR48056">
    <property type="entry name" value="LRR RECEPTOR-LIKE SERINE/THREONINE-PROTEIN KINASE-RELATED"/>
    <property type="match status" value="1"/>
</dbReference>
<dbReference type="GO" id="GO:0005524">
    <property type="term" value="F:ATP binding"/>
    <property type="evidence" value="ECO:0007669"/>
    <property type="project" value="UniProtKB-UniRule"/>
</dbReference>
<dbReference type="Proteomes" id="UP000515124">
    <property type="component" value="Unplaced"/>
</dbReference>
<evidence type="ECO:0000256" key="21">
    <source>
        <dbReference type="SAM" id="Phobius"/>
    </source>
</evidence>
<evidence type="ECO:0000256" key="4">
    <source>
        <dbReference type="ARBA" id="ARBA00012513"/>
    </source>
</evidence>
<evidence type="ECO:0000256" key="16">
    <source>
        <dbReference type="ARBA" id="ARBA00023170"/>
    </source>
</evidence>
<dbReference type="InterPro" id="IPR013210">
    <property type="entry name" value="LRR_N_plant-typ"/>
</dbReference>
<accession>A0A6P5SLR8</accession>
<evidence type="ECO:0000256" key="1">
    <source>
        <dbReference type="ARBA" id="ARBA00004167"/>
    </source>
</evidence>
<comment type="similarity">
    <text evidence="2">Belongs to the protein kinase superfamily. Ser/Thr protein kinase family.</text>
</comment>
<keyword evidence="14 21" id="KW-1133">Transmembrane helix</keyword>
<evidence type="ECO:0000256" key="9">
    <source>
        <dbReference type="ARBA" id="ARBA00022729"/>
    </source>
</evidence>
<dbReference type="SMART" id="SM00369">
    <property type="entry name" value="LRR_TYP"/>
    <property type="match status" value="7"/>
</dbReference>
<reference evidence="24" key="1">
    <citation type="submission" date="2025-08" db="UniProtKB">
        <authorList>
            <consortium name="RefSeq"/>
        </authorList>
    </citation>
    <scope>IDENTIFICATION</scope>
</reference>
<keyword evidence="23" id="KW-1185">Reference proteome</keyword>
<name>A0A6P5SLR8_PRUAV</name>
<dbReference type="EC" id="2.7.11.1" evidence="4"/>
<dbReference type="InterPro" id="IPR003591">
    <property type="entry name" value="Leu-rich_rpt_typical-subtyp"/>
</dbReference>
<dbReference type="PANTHER" id="PTHR48056:SF41">
    <property type="entry name" value="RECEPTOR-LIKE PROTEIN KINASE HAIKU2"/>
    <property type="match status" value="1"/>
</dbReference>
<comment type="catalytic activity">
    <reaction evidence="19">
        <text>L-seryl-[protein] + ATP = O-phospho-L-seryl-[protein] + ADP + H(+)</text>
        <dbReference type="Rhea" id="RHEA:17989"/>
        <dbReference type="Rhea" id="RHEA-COMP:9863"/>
        <dbReference type="Rhea" id="RHEA-COMP:11604"/>
        <dbReference type="ChEBI" id="CHEBI:15378"/>
        <dbReference type="ChEBI" id="CHEBI:29999"/>
        <dbReference type="ChEBI" id="CHEBI:30616"/>
        <dbReference type="ChEBI" id="CHEBI:83421"/>
        <dbReference type="ChEBI" id="CHEBI:456216"/>
        <dbReference type="EC" id="2.7.11.1"/>
    </reaction>
</comment>
<dbReference type="Pfam" id="PF00560">
    <property type="entry name" value="LRR_1"/>
    <property type="match status" value="5"/>
</dbReference>
<dbReference type="GO" id="GO:0051707">
    <property type="term" value="P:response to other organism"/>
    <property type="evidence" value="ECO:0007669"/>
    <property type="project" value="UniProtKB-ARBA"/>
</dbReference>
<evidence type="ECO:0000256" key="2">
    <source>
        <dbReference type="ARBA" id="ARBA00008684"/>
    </source>
</evidence>
<dbReference type="FunFam" id="1.10.510.10:FF:000569">
    <property type="entry name" value="Serine/threonine-protein kinase-like protein CCR4"/>
    <property type="match status" value="1"/>
</dbReference>
<dbReference type="PROSITE" id="PS00108">
    <property type="entry name" value="PROTEIN_KINASE_ST"/>
    <property type="match status" value="1"/>
</dbReference>
<keyword evidence="16" id="KW-0675">Receptor</keyword>
<gene>
    <name evidence="24" type="primary">LOC110757264</name>
</gene>
<evidence type="ECO:0000256" key="11">
    <source>
        <dbReference type="ARBA" id="ARBA00022741"/>
    </source>
</evidence>
<dbReference type="RefSeq" id="XP_021814531.1">
    <property type="nucleotide sequence ID" value="XM_021958839.1"/>
</dbReference>
<dbReference type="InterPro" id="IPR008271">
    <property type="entry name" value="Ser/Thr_kinase_AS"/>
</dbReference>
<evidence type="ECO:0000259" key="22">
    <source>
        <dbReference type="PROSITE" id="PS50011"/>
    </source>
</evidence>
<dbReference type="FunFam" id="3.80.10.10:FF:001021">
    <property type="entry name" value="Leucine-rich receptor-like protein kinase family protein"/>
    <property type="match status" value="1"/>
</dbReference>
<dbReference type="Pfam" id="PF23598">
    <property type="entry name" value="LRR_14"/>
    <property type="match status" value="1"/>
</dbReference>
<evidence type="ECO:0000256" key="8">
    <source>
        <dbReference type="ARBA" id="ARBA00022692"/>
    </source>
</evidence>
<dbReference type="PROSITE" id="PS00107">
    <property type="entry name" value="PROTEIN_KINASE_ATP"/>
    <property type="match status" value="1"/>
</dbReference>
<evidence type="ECO:0000313" key="23">
    <source>
        <dbReference type="Proteomes" id="UP000515124"/>
    </source>
</evidence>
<dbReference type="SUPFAM" id="SSF52058">
    <property type="entry name" value="L domain-like"/>
    <property type="match status" value="3"/>
</dbReference>
<proteinExistence type="inferred from homology"/>
<dbReference type="PROSITE" id="PS50011">
    <property type="entry name" value="PROTEIN_KINASE_DOM"/>
    <property type="match status" value="1"/>
</dbReference>
<dbReference type="CDD" id="cd14066">
    <property type="entry name" value="STKc_IRAK"/>
    <property type="match status" value="1"/>
</dbReference>
<keyword evidence="9" id="KW-0732">Signal</keyword>
<evidence type="ECO:0000256" key="10">
    <source>
        <dbReference type="ARBA" id="ARBA00022737"/>
    </source>
</evidence>
<dbReference type="GO" id="GO:0004674">
    <property type="term" value="F:protein serine/threonine kinase activity"/>
    <property type="evidence" value="ECO:0007669"/>
    <property type="project" value="UniProtKB-KW"/>
</dbReference>
<dbReference type="GO" id="GO:0009791">
    <property type="term" value="P:post-embryonic development"/>
    <property type="evidence" value="ECO:0007669"/>
    <property type="project" value="UniProtKB-ARBA"/>
</dbReference>
<keyword evidence="13 20" id="KW-0067">ATP-binding</keyword>
<dbReference type="FunFam" id="3.80.10.10:FF:000413">
    <property type="entry name" value="Inactive leucine-rich repeat receptor-like protein kinase"/>
    <property type="match status" value="1"/>
</dbReference>
<keyword evidence="17" id="KW-0325">Glycoprotein</keyword>
<dbReference type="AlphaFoldDB" id="A0A6P5SLR8"/>
<dbReference type="Gene3D" id="3.80.10.10">
    <property type="entry name" value="Ribonuclease Inhibitor"/>
    <property type="match status" value="3"/>
</dbReference>
<dbReference type="Gene3D" id="3.30.200.20">
    <property type="entry name" value="Phosphorylase Kinase, domain 1"/>
    <property type="match status" value="1"/>
</dbReference>
<dbReference type="GO" id="GO:0006952">
    <property type="term" value="P:defense response"/>
    <property type="evidence" value="ECO:0007669"/>
    <property type="project" value="UniProtKB-ARBA"/>
</dbReference>
<evidence type="ECO:0000256" key="18">
    <source>
        <dbReference type="ARBA" id="ARBA00047899"/>
    </source>
</evidence>
<evidence type="ECO:0000256" key="12">
    <source>
        <dbReference type="ARBA" id="ARBA00022777"/>
    </source>
</evidence>
<organism evidence="23 24">
    <name type="scientific">Prunus avium</name>
    <name type="common">Cherry</name>
    <name type="synonym">Cerasus avium</name>
    <dbReference type="NCBI Taxonomy" id="42229"/>
    <lineage>
        <taxon>Eukaryota</taxon>
        <taxon>Viridiplantae</taxon>
        <taxon>Streptophyta</taxon>
        <taxon>Embryophyta</taxon>
        <taxon>Tracheophyta</taxon>
        <taxon>Spermatophyta</taxon>
        <taxon>Magnoliopsida</taxon>
        <taxon>eudicotyledons</taxon>
        <taxon>Gunneridae</taxon>
        <taxon>Pentapetalae</taxon>
        <taxon>rosids</taxon>
        <taxon>fabids</taxon>
        <taxon>Rosales</taxon>
        <taxon>Rosaceae</taxon>
        <taxon>Amygdaloideae</taxon>
        <taxon>Amygdaleae</taxon>
        <taxon>Prunus</taxon>
    </lineage>
</organism>
<dbReference type="GO" id="GO:0016020">
    <property type="term" value="C:membrane"/>
    <property type="evidence" value="ECO:0007669"/>
    <property type="project" value="UniProtKB-SubCell"/>
</dbReference>
<feature type="domain" description="Protein kinase" evidence="22">
    <location>
        <begin position="740"/>
        <end position="1029"/>
    </location>
</feature>
<evidence type="ECO:0000256" key="13">
    <source>
        <dbReference type="ARBA" id="ARBA00022840"/>
    </source>
</evidence>
<dbReference type="Gene3D" id="1.10.510.10">
    <property type="entry name" value="Transferase(Phosphotransferase) domain 1"/>
    <property type="match status" value="1"/>
</dbReference>
<dbReference type="FunFam" id="3.80.10.10:FF:000111">
    <property type="entry name" value="LRR receptor-like serine/threonine-protein kinase ERECTA"/>
    <property type="match status" value="1"/>
</dbReference>
<keyword evidence="5" id="KW-0723">Serine/threonine-protein kinase</keyword>
<dbReference type="InterPro" id="IPR055414">
    <property type="entry name" value="LRR_R13L4/SHOC2-like"/>
</dbReference>
<dbReference type="InterPro" id="IPR050647">
    <property type="entry name" value="Plant_LRR-RLKs"/>
</dbReference>
<dbReference type="FunFam" id="3.80.10.10:FF:000234">
    <property type="entry name" value="Probable inactive receptor kinase RLK902"/>
    <property type="match status" value="1"/>
</dbReference>
<dbReference type="Pfam" id="PF00069">
    <property type="entry name" value="Pkinase"/>
    <property type="match status" value="1"/>
</dbReference>